<name>A0A0E9RYR9_ANGAN</name>
<evidence type="ECO:0000313" key="1">
    <source>
        <dbReference type="EMBL" id="JAH33525.1"/>
    </source>
</evidence>
<protein>
    <submittedName>
        <fullName evidence="1">Uncharacterized protein</fullName>
    </submittedName>
</protein>
<proteinExistence type="predicted"/>
<dbReference type="EMBL" id="GBXM01075052">
    <property type="protein sequence ID" value="JAH33525.1"/>
    <property type="molecule type" value="Transcribed_RNA"/>
</dbReference>
<accession>A0A0E9RYR9</accession>
<organism evidence="1">
    <name type="scientific">Anguilla anguilla</name>
    <name type="common">European freshwater eel</name>
    <name type="synonym">Muraena anguilla</name>
    <dbReference type="NCBI Taxonomy" id="7936"/>
    <lineage>
        <taxon>Eukaryota</taxon>
        <taxon>Metazoa</taxon>
        <taxon>Chordata</taxon>
        <taxon>Craniata</taxon>
        <taxon>Vertebrata</taxon>
        <taxon>Euteleostomi</taxon>
        <taxon>Actinopterygii</taxon>
        <taxon>Neopterygii</taxon>
        <taxon>Teleostei</taxon>
        <taxon>Anguilliformes</taxon>
        <taxon>Anguillidae</taxon>
        <taxon>Anguilla</taxon>
    </lineage>
</organism>
<reference evidence="1" key="2">
    <citation type="journal article" date="2015" name="Fish Shellfish Immunol.">
        <title>Early steps in the European eel (Anguilla anguilla)-Vibrio vulnificus interaction in the gills: Role of the RtxA13 toxin.</title>
        <authorList>
            <person name="Callol A."/>
            <person name="Pajuelo D."/>
            <person name="Ebbesson L."/>
            <person name="Teles M."/>
            <person name="MacKenzie S."/>
            <person name="Amaro C."/>
        </authorList>
    </citation>
    <scope>NUCLEOTIDE SEQUENCE</scope>
</reference>
<dbReference type="AlphaFoldDB" id="A0A0E9RYR9"/>
<sequence>MKYRDIAYIQHIKLYMSWIKNFLTTSS</sequence>
<reference evidence="1" key="1">
    <citation type="submission" date="2014-11" db="EMBL/GenBank/DDBJ databases">
        <authorList>
            <person name="Amaro Gonzalez C."/>
        </authorList>
    </citation>
    <scope>NUCLEOTIDE SEQUENCE</scope>
</reference>